<evidence type="ECO:0000256" key="1">
    <source>
        <dbReference type="SAM" id="MobiDB-lite"/>
    </source>
</evidence>
<organism evidence="2 3">
    <name type="scientific">Phytophthora fragariaefolia</name>
    <dbReference type="NCBI Taxonomy" id="1490495"/>
    <lineage>
        <taxon>Eukaryota</taxon>
        <taxon>Sar</taxon>
        <taxon>Stramenopiles</taxon>
        <taxon>Oomycota</taxon>
        <taxon>Peronosporomycetes</taxon>
        <taxon>Peronosporales</taxon>
        <taxon>Peronosporaceae</taxon>
        <taxon>Phytophthora</taxon>
    </lineage>
</organism>
<accession>A0A9W7D9R7</accession>
<keyword evidence="3" id="KW-1185">Reference proteome</keyword>
<dbReference type="Proteomes" id="UP001165121">
    <property type="component" value="Unassembled WGS sequence"/>
</dbReference>
<protein>
    <submittedName>
        <fullName evidence="2">Unnamed protein product</fullName>
    </submittedName>
</protein>
<feature type="region of interest" description="Disordered" evidence="1">
    <location>
        <begin position="115"/>
        <end position="167"/>
    </location>
</feature>
<evidence type="ECO:0000313" key="2">
    <source>
        <dbReference type="EMBL" id="GMF67706.1"/>
    </source>
</evidence>
<name>A0A9W7D9R7_9STRA</name>
<sequence>MWGFQNQGWSQNWLALKSVKMIIALILQSSCTLNALFDPSSASDTELSQSAVPRAFGMTPSNISTEALHFEAAVNLQLLSEASGLASAAELDDEDEEEKEKATRLRPRTVVKYDVNFVPEDEDGEDYESFGSSESDEGDFGDEEDEPERGEGDDDEDVLTEGDAEQMDEAFIASLKIGNTRLTKAELKERQAALRATVWTTTSSQFEVGGSAW</sequence>
<feature type="compositionally biased region" description="Acidic residues" evidence="1">
    <location>
        <begin position="119"/>
        <end position="167"/>
    </location>
</feature>
<dbReference type="EMBL" id="BSXT01008861">
    <property type="protein sequence ID" value="GMF67706.1"/>
    <property type="molecule type" value="Genomic_DNA"/>
</dbReference>
<evidence type="ECO:0000313" key="3">
    <source>
        <dbReference type="Proteomes" id="UP001165121"/>
    </source>
</evidence>
<proteinExistence type="predicted"/>
<gene>
    <name evidence="2" type="ORF">Pfra01_002840000</name>
</gene>
<comment type="caution">
    <text evidence="2">The sequence shown here is derived from an EMBL/GenBank/DDBJ whole genome shotgun (WGS) entry which is preliminary data.</text>
</comment>
<dbReference type="AlphaFoldDB" id="A0A9W7D9R7"/>
<dbReference type="OrthoDB" id="125725at2759"/>
<reference evidence="2" key="1">
    <citation type="submission" date="2023-04" db="EMBL/GenBank/DDBJ databases">
        <title>Phytophthora fragariaefolia NBRC 109709.</title>
        <authorList>
            <person name="Ichikawa N."/>
            <person name="Sato H."/>
            <person name="Tonouchi N."/>
        </authorList>
    </citation>
    <scope>NUCLEOTIDE SEQUENCE</scope>
    <source>
        <strain evidence="2">NBRC 109709</strain>
    </source>
</reference>